<keyword evidence="2" id="KW-1185">Reference proteome</keyword>
<feature type="non-terminal residue" evidence="3">
    <location>
        <position position="163"/>
    </location>
</feature>
<proteinExistence type="predicted"/>
<protein>
    <submittedName>
        <fullName evidence="3">Uncharacterized protein LOC104774696</fullName>
    </submittedName>
</protein>
<reference evidence="2" key="1">
    <citation type="journal article" date="2014" name="Nat. Commun.">
        <title>The emerging biofuel crop Camelina sativa retains a highly undifferentiated hexaploid genome structure.</title>
        <authorList>
            <person name="Kagale S."/>
            <person name="Koh C."/>
            <person name="Nixon J."/>
            <person name="Bollina V."/>
            <person name="Clarke W.E."/>
            <person name="Tuteja R."/>
            <person name="Spillane C."/>
            <person name="Robinson S.J."/>
            <person name="Links M.G."/>
            <person name="Clarke C."/>
            <person name="Higgins E.E."/>
            <person name="Huebert T."/>
            <person name="Sharpe A.G."/>
            <person name="Parkin I.A."/>
        </authorList>
    </citation>
    <scope>NUCLEOTIDE SEQUENCE [LARGE SCALE GENOMIC DNA]</scope>
    <source>
        <strain evidence="2">cv. DH55</strain>
    </source>
</reference>
<evidence type="ECO:0000313" key="3">
    <source>
        <dbReference type="RefSeq" id="XP_010497503.1"/>
    </source>
</evidence>
<evidence type="ECO:0000313" key="2">
    <source>
        <dbReference type="Proteomes" id="UP000694864"/>
    </source>
</evidence>
<organism evidence="2 3">
    <name type="scientific">Camelina sativa</name>
    <name type="common">False flax</name>
    <name type="synonym">Myagrum sativum</name>
    <dbReference type="NCBI Taxonomy" id="90675"/>
    <lineage>
        <taxon>Eukaryota</taxon>
        <taxon>Viridiplantae</taxon>
        <taxon>Streptophyta</taxon>
        <taxon>Embryophyta</taxon>
        <taxon>Tracheophyta</taxon>
        <taxon>Spermatophyta</taxon>
        <taxon>Magnoliopsida</taxon>
        <taxon>eudicotyledons</taxon>
        <taxon>Gunneridae</taxon>
        <taxon>Pentapetalae</taxon>
        <taxon>rosids</taxon>
        <taxon>malvids</taxon>
        <taxon>Brassicales</taxon>
        <taxon>Brassicaceae</taxon>
        <taxon>Camelineae</taxon>
        <taxon>Camelina</taxon>
    </lineage>
</organism>
<dbReference type="GeneID" id="104774696"/>
<accession>A0ABM0Y994</accession>
<dbReference type="RefSeq" id="XP_010497503.1">
    <property type="nucleotide sequence ID" value="XM_010499201.1"/>
</dbReference>
<name>A0ABM0Y994_CAMSA</name>
<sequence>MLDIGVPSVMFVTNSLSDSGSPIKSLYVKSSSAPTDSKSDPTNQNSINSEEDLILCAMTKDGQTILLDGNTGKIVASCLRPQKNPTAICMHIIEDCYENSETPSAKPAGKITGKEKNGNRSHIIDASESHSPVGEQNPVTETKFVDQRFANSLFLICYEDALR</sequence>
<feature type="region of interest" description="Disordered" evidence="1">
    <location>
        <begin position="27"/>
        <end position="46"/>
    </location>
</feature>
<reference evidence="3" key="2">
    <citation type="submission" date="2025-08" db="UniProtKB">
        <authorList>
            <consortium name="RefSeq"/>
        </authorList>
    </citation>
    <scope>IDENTIFICATION</scope>
    <source>
        <tissue evidence="3">Leaf</tissue>
    </source>
</reference>
<evidence type="ECO:0000256" key="1">
    <source>
        <dbReference type="SAM" id="MobiDB-lite"/>
    </source>
</evidence>
<gene>
    <name evidence="3" type="primary">LOC104774696</name>
</gene>
<dbReference type="Proteomes" id="UP000694864">
    <property type="component" value="Unplaced"/>
</dbReference>